<dbReference type="AlphaFoldDB" id="A0AAV4PYP6"/>
<accession>A0AAV4PYP6</accession>
<name>A0AAV4PYP6_9ARAC</name>
<evidence type="ECO:0000313" key="2">
    <source>
        <dbReference type="Proteomes" id="UP001054837"/>
    </source>
</evidence>
<evidence type="ECO:0000313" key="1">
    <source>
        <dbReference type="EMBL" id="GIY02011.1"/>
    </source>
</evidence>
<dbReference type="EMBL" id="BPLQ01003636">
    <property type="protein sequence ID" value="GIY02011.1"/>
    <property type="molecule type" value="Genomic_DNA"/>
</dbReference>
<dbReference type="Proteomes" id="UP001054837">
    <property type="component" value="Unassembled WGS sequence"/>
</dbReference>
<reference evidence="1 2" key="1">
    <citation type="submission" date="2021-06" db="EMBL/GenBank/DDBJ databases">
        <title>Caerostris darwini draft genome.</title>
        <authorList>
            <person name="Kono N."/>
            <person name="Arakawa K."/>
        </authorList>
    </citation>
    <scope>NUCLEOTIDE SEQUENCE [LARGE SCALE GENOMIC DNA]</scope>
</reference>
<comment type="caution">
    <text evidence="1">The sequence shown here is derived from an EMBL/GenBank/DDBJ whole genome shotgun (WGS) entry which is preliminary data.</text>
</comment>
<proteinExistence type="predicted"/>
<keyword evidence="2" id="KW-1185">Reference proteome</keyword>
<organism evidence="1 2">
    <name type="scientific">Caerostris darwini</name>
    <dbReference type="NCBI Taxonomy" id="1538125"/>
    <lineage>
        <taxon>Eukaryota</taxon>
        <taxon>Metazoa</taxon>
        <taxon>Ecdysozoa</taxon>
        <taxon>Arthropoda</taxon>
        <taxon>Chelicerata</taxon>
        <taxon>Arachnida</taxon>
        <taxon>Araneae</taxon>
        <taxon>Araneomorphae</taxon>
        <taxon>Entelegynae</taxon>
        <taxon>Araneoidea</taxon>
        <taxon>Araneidae</taxon>
        <taxon>Caerostris</taxon>
    </lineage>
</organism>
<gene>
    <name evidence="1" type="ORF">CDAR_591011</name>
</gene>
<protein>
    <submittedName>
        <fullName evidence="1">Uncharacterized protein</fullName>
    </submittedName>
</protein>
<sequence>MHAEVDESGLFRSKCIAEYERGARSVIALFASDGNGDFGVLQSEWIPSQCSYNGSICLQTIIEHSAAAETSLDGEERSFFYLDGLITGTNLNGTSTLNGVSSSRYLFPATDLALTQLLDRRTDARGGC</sequence>